<dbReference type="KEGG" id="ami:Amir_0890"/>
<dbReference type="STRING" id="446462.Amir_0890"/>
<dbReference type="RefSeq" id="WP_012783513.1">
    <property type="nucleotide sequence ID" value="NC_013093.1"/>
</dbReference>
<organism evidence="2 3">
    <name type="scientific">Actinosynnema mirum (strain ATCC 29888 / DSM 43827 / JCM 3225 / NBRC 14064 / NCIMB 13271 / NRRL B-12336 / IMRU 3971 / 101)</name>
    <dbReference type="NCBI Taxonomy" id="446462"/>
    <lineage>
        <taxon>Bacteria</taxon>
        <taxon>Bacillati</taxon>
        <taxon>Actinomycetota</taxon>
        <taxon>Actinomycetes</taxon>
        <taxon>Pseudonocardiales</taxon>
        <taxon>Pseudonocardiaceae</taxon>
        <taxon>Actinosynnema</taxon>
    </lineage>
</organism>
<keyword evidence="3" id="KW-1185">Reference proteome</keyword>
<dbReference type="AlphaFoldDB" id="C6WMB7"/>
<evidence type="ECO:0000313" key="2">
    <source>
        <dbReference type="EMBL" id="ACU34851.1"/>
    </source>
</evidence>
<proteinExistence type="predicted"/>
<accession>C6WMB7</accession>
<gene>
    <name evidence="2" type="ordered locus">Amir_0890</name>
</gene>
<protein>
    <submittedName>
        <fullName evidence="2">Uncharacterized protein</fullName>
    </submittedName>
</protein>
<feature type="region of interest" description="Disordered" evidence="1">
    <location>
        <begin position="1"/>
        <end position="26"/>
    </location>
</feature>
<dbReference type="Proteomes" id="UP000002213">
    <property type="component" value="Chromosome"/>
</dbReference>
<reference evidence="2 3" key="1">
    <citation type="journal article" date="2009" name="Stand. Genomic Sci.">
        <title>Complete genome sequence of Actinosynnema mirum type strain (101).</title>
        <authorList>
            <person name="Land M."/>
            <person name="Lapidus A."/>
            <person name="Mayilraj S."/>
            <person name="Chen F."/>
            <person name="Copeland A."/>
            <person name="Del Rio T.G."/>
            <person name="Nolan M."/>
            <person name="Lucas S."/>
            <person name="Tice H."/>
            <person name="Cheng J.F."/>
            <person name="Chertkov O."/>
            <person name="Bruce D."/>
            <person name="Goodwin L."/>
            <person name="Pitluck S."/>
            <person name="Rohde M."/>
            <person name="Goker M."/>
            <person name="Pati A."/>
            <person name="Ivanova N."/>
            <person name="Mavromatis K."/>
            <person name="Chen A."/>
            <person name="Palaniappan K."/>
            <person name="Hauser L."/>
            <person name="Chang Y.J."/>
            <person name="Jeffries C.C."/>
            <person name="Brettin T."/>
            <person name="Detter J.C."/>
            <person name="Han C."/>
            <person name="Chain P."/>
            <person name="Tindall B.J."/>
            <person name="Bristow J."/>
            <person name="Eisen J.A."/>
            <person name="Markowitz V."/>
            <person name="Hugenholtz P."/>
            <person name="Kyrpides N.C."/>
            <person name="Klenk H.P."/>
        </authorList>
    </citation>
    <scope>NUCLEOTIDE SEQUENCE [LARGE SCALE GENOMIC DNA]</scope>
    <source>
        <strain evidence="3">ATCC 29888 / DSM 43827 / JCM 3225 / NBRC 14064 / NCIMB 13271 / NRRL B-12336 / IMRU 3971 / 101</strain>
    </source>
</reference>
<evidence type="ECO:0000313" key="3">
    <source>
        <dbReference type="Proteomes" id="UP000002213"/>
    </source>
</evidence>
<name>C6WMB7_ACTMD</name>
<sequence length="240" mass="26832">MFTPEPVQRRGGPPASSNPVRDYLGSRPPGAVDAGYAVLPRSLMEAMPLPWQQQMVHLLAELHRTHGHLRWPEYRVVPSRRERLVDLDEDQLTEVGAIMEIDSEGELVYRERGGRPIEHPENHVVLVSCLDPVVREAADQTTPPRGFPQPHQDHGGPHPGALPVQDFRDQQDRTGPRSDRFPVQNQVGPRSGGFPAQDQASGYHPAPQQGGYAQPHPQHAPGQGYPQPEEAGRKKKKRFW</sequence>
<dbReference type="EMBL" id="CP001630">
    <property type="protein sequence ID" value="ACU34851.1"/>
    <property type="molecule type" value="Genomic_DNA"/>
</dbReference>
<feature type="compositionally biased region" description="Basic and acidic residues" evidence="1">
    <location>
        <begin position="166"/>
        <end position="180"/>
    </location>
</feature>
<dbReference type="eggNOG" id="ENOG5033J5P">
    <property type="taxonomic scope" value="Bacteria"/>
</dbReference>
<evidence type="ECO:0000256" key="1">
    <source>
        <dbReference type="SAM" id="MobiDB-lite"/>
    </source>
</evidence>
<feature type="region of interest" description="Disordered" evidence="1">
    <location>
        <begin position="137"/>
        <end position="240"/>
    </location>
</feature>
<dbReference type="HOGENOM" id="CLU_100875_0_0_11"/>